<dbReference type="InParanoid" id="A0A061E7K9"/>
<sequence length="307" mass="35416">MQGREANRSNSDRVMGEILKVQFHLGERSAQPRRMQNAWGKQMVIRIMIPSQCAFLPDLIHDQCTCMEGERNLRAEPHGGAMEDFATALLDCGLIDGGFKGNLFTWTKNLMFQRLDRMVYIHQWVKFFTITRIQYLNKNGSDHCPLPISCSRTQTKVPSSFRFLHAWVLHHDFKNFMEKIWNQLSSGSGIVAFWSEPNEMARFNDSLIPSLIFESDNANLCSVPTMTELKEAIFNIDKDSVAGLDGFSSYFYQQCWDIVANDLLDAVVDFFQGRIDKKAHGGNVVLKLDLMEAYDRLDWNFLYRMLQ</sequence>
<evidence type="ECO:0000313" key="2">
    <source>
        <dbReference type="Proteomes" id="UP000026915"/>
    </source>
</evidence>
<evidence type="ECO:0000313" key="1">
    <source>
        <dbReference type="EMBL" id="EOY00995.1"/>
    </source>
</evidence>
<organism evidence="1 2">
    <name type="scientific">Theobroma cacao</name>
    <name type="common">Cacao</name>
    <name type="synonym">Cocoa</name>
    <dbReference type="NCBI Taxonomy" id="3641"/>
    <lineage>
        <taxon>Eukaryota</taxon>
        <taxon>Viridiplantae</taxon>
        <taxon>Streptophyta</taxon>
        <taxon>Embryophyta</taxon>
        <taxon>Tracheophyta</taxon>
        <taxon>Spermatophyta</taxon>
        <taxon>Magnoliopsida</taxon>
        <taxon>eudicotyledons</taxon>
        <taxon>Gunneridae</taxon>
        <taxon>Pentapetalae</taxon>
        <taxon>rosids</taxon>
        <taxon>malvids</taxon>
        <taxon>Malvales</taxon>
        <taxon>Malvaceae</taxon>
        <taxon>Byttnerioideae</taxon>
        <taxon>Theobroma</taxon>
    </lineage>
</organism>
<dbReference type="AlphaFoldDB" id="A0A061E7K9"/>
<accession>A0A061E7K9</accession>
<keyword evidence="2" id="KW-1185">Reference proteome</keyword>
<dbReference type="InterPro" id="IPR036691">
    <property type="entry name" value="Endo/exonu/phosph_ase_sf"/>
</dbReference>
<dbReference type="Proteomes" id="UP000026915">
    <property type="component" value="Chromosome 2"/>
</dbReference>
<dbReference type="PANTHER" id="PTHR33710">
    <property type="entry name" value="BNAC02G09200D PROTEIN"/>
    <property type="match status" value="1"/>
</dbReference>
<dbReference type="PANTHER" id="PTHR33710:SF62">
    <property type="entry name" value="DUF4283 DOMAIN PROTEIN"/>
    <property type="match status" value="1"/>
</dbReference>
<dbReference type="SUPFAM" id="SSF56219">
    <property type="entry name" value="DNase I-like"/>
    <property type="match status" value="1"/>
</dbReference>
<dbReference type="eggNOG" id="ENOG502SXYD">
    <property type="taxonomic scope" value="Eukaryota"/>
</dbReference>
<dbReference type="EMBL" id="CM001880">
    <property type="protein sequence ID" value="EOY00995.1"/>
    <property type="molecule type" value="Genomic_DNA"/>
</dbReference>
<protein>
    <recommendedName>
        <fullName evidence="3">Reverse transcriptase domain-containing protein</fullName>
    </recommendedName>
</protein>
<gene>
    <name evidence="1" type="ORF">TCM_010895</name>
</gene>
<dbReference type="Gene3D" id="3.60.10.10">
    <property type="entry name" value="Endonuclease/exonuclease/phosphatase"/>
    <property type="match status" value="1"/>
</dbReference>
<proteinExistence type="predicted"/>
<dbReference type="Gramene" id="EOY00995">
    <property type="protein sequence ID" value="EOY00995"/>
    <property type="gene ID" value="TCM_010895"/>
</dbReference>
<reference evidence="1 2" key="1">
    <citation type="journal article" date="2013" name="Genome Biol.">
        <title>The genome sequence of the most widely cultivated cacao type and its use to identify candidate genes regulating pod color.</title>
        <authorList>
            <person name="Motamayor J.C."/>
            <person name="Mockaitis K."/>
            <person name="Schmutz J."/>
            <person name="Haiminen N."/>
            <person name="Iii D.L."/>
            <person name="Cornejo O."/>
            <person name="Findley S.D."/>
            <person name="Zheng P."/>
            <person name="Utro F."/>
            <person name="Royaert S."/>
            <person name="Saski C."/>
            <person name="Jenkins J."/>
            <person name="Podicheti R."/>
            <person name="Zhao M."/>
            <person name="Scheffler B.E."/>
            <person name="Stack J.C."/>
            <person name="Feltus F.A."/>
            <person name="Mustiga G.M."/>
            <person name="Amores F."/>
            <person name="Phillips W."/>
            <person name="Marelli J.P."/>
            <person name="May G.D."/>
            <person name="Shapiro H."/>
            <person name="Ma J."/>
            <person name="Bustamante C.D."/>
            <person name="Schnell R.J."/>
            <person name="Main D."/>
            <person name="Gilbert D."/>
            <person name="Parida L."/>
            <person name="Kuhn D.N."/>
        </authorList>
    </citation>
    <scope>NUCLEOTIDE SEQUENCE [LARGE SCALE GENOMIC DNA]</scope>
    <source>
        <strain evidence="2">cv. Matina 1-6</strain>
    </source>
</reference>
<dbReference type="HOGENOM" id="CLU_907358_0_0_1"/>
<name>A0A061E7K9_THECC</name>
<evidence type="ECO:0008006" key="3">
    <source>
        <dbReference type="Google" id="ProtNLM"/>
    </source>
</evidence>